<dbReference type="PANTHER" id="PTHR22594:SF5">
    <property type="entry name" value="ASPARTATE--TRNA LIGASE, MITOCHONDRIAL"/>
    <property type="match status" value="1"/>
</dbReference>
<dbReference type="CDD" id="cd00777">
    <property type="entry name" value="AspRS_core"/>
    <property type="match status" value="1"/>
</dbReference>
<keyword evidence="7 8" id="KW-0030">Aminoacyl-tRNA synthetase</keyword>
<protein>
    <recommendedName>
        <fullName evidence="8">Aspartate--tRNA ligase</fullName>
        <ecNumber evidence="8">6.1.1.12</ecNumber>
    </recommendedName>
    <alternativeName>
        <fullName evidence="8">Aspartyl-tRNA synthetase</fullName>
        <shortName evidence="8">AspRS</shortName>
    </alternativeName>
</protein>
<dbReference type="HAMAP" id="MF_00044">
    <property type="entry name" value="Asp_tRNA_synth_type1"/>
    <property type="match status" value="1"/>
</dbReference>
<keyword evidence="5 8" id="KW-0067">ATP-binding</keyword>
<dbReference type="GO" id="GO:0004815">
    <property type="term" value="F:aspartate-tRNA ligase activity"/>
    <property type="evidence" value="ECO:0007669"/>
    <property type="project" value="UniProtKB-EC"/>
</dbReference>
<keyword evidence="11" id="KW-1185">Reference proteome</keyword>
<dbReference type="InterPro" id="IPR047090">
    <property type="entry name" value="AspRS_core"/>
</dbReference>
<evidence type="ECO:0000256" key="6">
    <source>
        <dbReference type="ARBA" id="ARBA00022917"/>
    </source>
</evidence>
<dbReference type="Pfam" id="PF01336">
    <property type="entry name" value="tRNA_anti-codon"/>
    <property type="match status" value="1"/>
</dbReference>
<dbReference type="RefSeq" id="WP_233698167.1">
    <property type="nucleotide sequence ID" value="NZ_JAJNBZ010000020.1"/>
</dbReference>
<dbReference type="PRINTS" id="PR01042">
    <property type="entry name" value="TRNASYNTHASP"/>
</dbReference>
<name>A0ABS8YIX8_9BACL</name>
<dbReference type="Gene3D" id="3.30.930.10">
    <property type="entry name" value="Bira Bifunctional Protein, Domain 2"/>
    <property type="match status" value="1"/>
</dbReference>
<accession>A0ABS8YIX8</accession>
<dbReference type="SUPFAM" id="SSF55681">
    <property type="entry name" value="Class II aaRS and biotin synthetases"/>
    <property type="match status" value="1"/>
</dbReference>
<dbReference type="Gene3D" id="3.30.1360.30">
    <property type="entry name" value="GAD-like domain"/>
    <property type="match status" value="1"/>
</dbReference>
<keyword evidence="4 8" id="KW-0547">Nucleotide-binding</keyword>
<evidence type="ECO:0000256" key="8">
    <source>
        <dbReference type="HAMAP-Rule" id="MF_00044"/>
    </source>
</evidence>
<feature type="domain" description="Aminoacyl-transfer RNA synthetases class-II family profile" evidence="9">
    <location>
        <begin position="142"/>
        <end position="555"/>
    </location>
</feature>
<keyword evidence="2 8" id="KW-0963">Cytoplasm</keyword>
<dbReference type="EC" id="6.1.1.12" evidence="8"/>
<feature type="binding site" evidence="8">
    <location>
        <position position="221"/>
    </location>
    <ligand>
        <name>L-aspartate</name>
        <dbReference type="ChEBI" id="CHEBI:29991"/>
    </ligand>
</feature>
<dbReference type="CDD" id="cd04317">
    <property type="entry name" value="EcAspRS_like_N"/>
    <property type="match status" value="1"/>
</dbReference>
<feature type="region of interest" description="Aspartate" evidence="8">
    <location>
        <begin position="199"/>
        <end position="202"/>
    </location>
</feature>
<proteinExistence type="inferred from homology"/>
<keyword evidence="3 8" id="KW-0436">Ligase</keyword>
<dbReference type="InterPro" id="IPR012340">
    <property type="entry name" value="NA-bd_OB-fold"/>
</dbReference>
<comment type="subcellular location">
    <subcellularLocation>
        <location evidence="8">Cytoplasm</location>
    </subcellularLocation>
</comment>
<dbReference type="InterPro" id="IPR004115">
    <property type="entry name" value="GAD-like_sf"/>
</dbReference>
<dbReference type="Gene3D" id="2.40.50.140">
    <property type="entry name" value="Nucleic acid-binding proteins"/>
    <property type="match status" value="1"/>
</dbReference>
<evidence type="ECO:0000256" key="3">
    <source>
        <dbReference type="ARBA" id="ARBA00022598"/>
    </source>
</evidence>
<comment type="caution">
    <text evidence="8">Lacks conserved residue(s) required for the propagation of feature annotation.</text>
</comment>
<organism evidence="10 11">
    <name type="scientific">Paenibacillus profundus</name>
    <dbReference type="NCBI Taxonomy" id="1173085"/>
    <lineage>
        <taxon>Bacteria</taxon>
        <taxon>Bacillati</taxon>
        <taxon>Bacillota</taxon>
        <taxon>Bacilli</taxon>
        <taxon>Bacillales</taxon>
        <taxon>Paenibacillaceae</taxon>
        <taxon>Paenibacillus</taxon>
    </lineage>
</organism>
<dbReference type="InterPro" id="IPR004365">
    <property type="entry name" value="NA-bd_OB_tRNA"/>
</dbReference>
<comment type="caution">
    <text evidence="10">The sequence shown here is derived from an EMBL/GenBank/DDBJ whole genome shotgun (WGS) entry which is preliminary data.</text>
</comment>
<reference evidence="10 11" key="1">
    <citation type="submission" date="2021-11" db="EMBL/GenBank/DDBJ databases">
        <title>Draft genome sequence of Paenibacillus profundus YoMME, a new Gram-positive bacteria with exoelectrogenic properties.</title>
        <authorList>
            <person name="Hubenova Y."/>
            <person name="Hubenova E."/>
            <person name="Manasiev Y."/>
            <person name="Peykov S."/>
            <person name="Mitov M."/>
        </authorList>
    </citation>
    <scope>NUCLEOTIDE SEQUENCE [LARGE SCALE GENOMIC DNA]</scope>
    <source>
        <strain evidence="10 11">YoMME</strain>
    </source>
</reference>
<dbReference type="InterPro" id="IPR029351">
    <property type="entry name" value="GAD_dom"/>
</dbReference>
<feature type="binding site" evidence="8">
    <location>
        <begin position="534"/>
        <end position="537"/>
    </location>
    <ligand>
        <name>ATP</name>
        <dbReference type="ChEBI" id="CHEBI:30616"/>
    </ligand>
</feature>
<evidence type="ECO:0000256" key="4">
    <source>
        <dbReference type="ARBA" id="ARBA00022741"/>
    </source>
</evidence>
<evidence type="ECO:0000256" key="1">
    <source>
        <dbReference type="ARBA" id="ARBA00006303"/>
    </source>
</evidence>
<feature type="binding site" evidence="8">
    <location>
        <begin position="221"/>
        <end position="223"/>
    </location>
    <ligand>
        <name>ATP</name>
        <dbReference type="ChEBI" id="CHEBI:30616"/>
    </ligand>
</feature>
<feature type="binding site" evidence="8">
    <location>
        <position position="175"/>
    </location>
    <ligand>
        <name>L-aspartate</name>
        <dbReference type="ChEBI" id="CHEBI:29991"/>
    </ligand>
</feature>
<gene>
    <name evidence="8 10" type="primary">aspS</name>
    <name evidence="10" type="ORF">LQV63_20880</name>
</gene>
<evidence type="ECO:0000313" key="11">
    <source>
        <dbReference type="Proteomes" id="UP001199916"/>
    </source>
</evidence>
<dbReference type="Pfam" id="PF02938">
    <property type="entry name" value="GAD"/>
    <property type="match status" value="1"/>
</dbReference>
<dbReference type="EMBL" id="JAJNBZ010000020">
    <property type="protein sequence ID" value="MCE5171736.1"/>
    <property type="molecule type" value="Genomic_DNA"/>
</dbReference>
<feature type="binding site" evidence="8">
    <location>
        <position position="448"/>
    </location>
    <ligand>
        <name>L-aspartate</name>
        <dbReference type="ChEBI" id="CHEBI:29991"/>
    </ligand>
</feature>
<dbReference type="InterPro" id="IPR047089">
    <property type="entry name" value="Asp-tRNA-ligase_1_N"/>
</dbReference>
<comment type="similarity">
    <text evidence="1 8">Belongs to the class-II aminoacyl-tRNA synthetase family. Type 1 subfamily.</text>
</comment>
<dbReference type="InterPro" id="IPR002312">
    <property type="entry name" value="Asp/Asn-tRNA-synth_IIb"/>
</dbReference>
<dbReference type="SUPFAM" id="SSF50249">
    <property type="entry name" value="Nucleic acid-binding proteins"/>
    <property type="match status" value="1"/>
</dbReference>
<evidence type="ECO:0000313" key="10">
    <source>
        <dbReference type="EMBL" id="MCE5171736.1"/>
    </source>
</evidence>
<feature type="binding site" evidence="8">
    <location>
        <position position="482"/>
    </location>
    <ligand>
        <name>ATP</name>
        <dbReference type="ChEBI" id="CHEBI:30616"/>
    </ligand>
</feature>
<evidence type="ECO:0000256" key="7">
    <source>
        <dbReference type="ARBA" id="ARBA00023146"/>
    </source>
</evidence>
<evidence type="ECO:0000256" key="2">
    <source>
        <dbReference type="ARBA" id="ARBA00022490"/>
    </source>
</evidence>
<dbReference type="SUPFAM" id="SSF55261">
    <property type="entry name" value="GAD domain-like"/>
    <property type="match status" value="1"/>
</dbReference>
<evidence type="ECO:0000259" key="9">
    <source>
        <dbReference type="PROSITE" id="PS50862"/>
    </source>
</evidence>
<dbReference type="InterPro" id="IPR045864">
    <property type="entry name" value="aa-tRNA-synth_II/BPL/LPL"/>
</dbReference>
<comment type="function">
    <text evidence="8">Catalyzes the attachment of L-aspartate to tRNA(Asp) in a two-step reaction: L-aspartate is first activated by ATP to form Asp-AMP and then transferred to the acceptor end of tRNA(Asp).</text>
</comment>
<dbReference type="Pfam" id="PF00152">
    <property type="entry name" value="tRNA-synt_2"/>
    <property type="match status" value="1"/>
</dbReference>
<dbReference type="NCBIfam" id="NF001750">
    <property type="entry name" value="PRK00476.1"/>
    <property type="match status" value="1"/>
</dbReference>
<keyword evidence="6 8" id="KW-0648">Protein biosynthesis</keyword>
<dbReference type="Proteomes" id="UP001199916">
    <property type="component" value="Unassembled WGS sequence"/>
</dbReference>
<comment type="subunit">
    <text evidence="8">Homodimer.</text>
</comment>
<dbReference type="InterPro" id="IPR004364">
    <property type="entry name" value="Aa-tRNA-synt_II"/>
</dbReference>
<dbReference type="InterPro" id="IPR004524">
    <property type="entry name" value="Asp-tRNA-ligase_1"/>
</dbReference>
<sequence length="594" mass="67687">MYKTHHCGKITKAQIGETVTLNGWVQRRRDLGGVLFIDLRDRSGIVQIVFNPEFSHDAHDIADRARNEYVLAVRGQVVLRDDETVNPNMPTGEVEVRVTEIEILNGAKNPPFFIEDGIEIDESLRLKYRYLDLRRPEMQKTLALRSKATKVFRDFLDENEFVEVETPILTKSTPEGARDYLVPSRVHPGEFFALPQSPQLFKQLLMVSGMERYYQIARCFRDEDLRADRQPEFTQVDIETSFVSQDQLHDMMEQLMVRLFKTTIGVDIPTPFQRITYQDAMEKYGSDKPDLRFGLELVDVCDIVANSGVKVFGSVIEKGGVVKVLNAKGCGTWSRKDIDDLAPYAARYGAKGLAWIQVKDGEFRGPIVKFMSEEEIAALRERTGAEEGDLLLFSADNRKVVYDVLGNLRLLIGRRLNLIDDSVYKFAWVVDFPLLGYDEEAKRYVAEHHPFTRPKDEDVELFDTDPGQIRAEAYDLVLNGYEVGGGSMRIYKREVQEKMFNALGHSPEEAQEKFGFLLNAFEYGTPPHGGIAFGLDRLIMLLAGRNNLRETIAFPKTASAVDLMMDAPNEVDLGQLELLQIKSTYKKKEKKEEQ</sequence>
<dbReference type="NCBIfam" id="TIGR00459">
    <property type="entry name" value="aspS_bact"/>
    <property type="match status" value="1"/>
</dbReference>
<evidence type="ECO:0000256" key="5">
    <source>
        <dbReference type="ARBA" id="ARBA00022840"/>
    </source>
</evidence>
<feature type="binding site" evidence="8">
    <location>
        <position position="489"/>
    </location>
    <ligand>
        <name>L-aspartate</name>
        <dbReference type="ChEBI" id="CHEBI:29991"/>
    </ligand>
</feature>
<feature type="binding site" evidence="8">
    <location>
        <position position="230"/>
    </location>
    <ligand>
        <name>ATP</name>
        <dbReference type="ChEBI" id="CHEBI:30616"/>
    </ligand>
</feature>
<dbReference type="InterPro" id="IPR006195">
    <property type="entry name" value="aa-tRNA-synth_II"/>
</dbReference>
<dbReference type="PANTHER" id="PTHR22594">
    <property type="entry name" value="ASPARTYL/LYSYL-TRNA SYNTHETASE"/>
    <property type="match status" value="1"/>
</dbReference>
<comment type="catalytic activity">
    <reaction evidence="8">
        <text>tRNA(Asp) + L-aspartate + ATP = L-aspartyl-tRNA(Asp) + AMP + diphosphate</text>
        <dbReference type="Rhea" id="RHEA:19649"/>
        <dbReference type="Rhea" id="RHEA-COMP:9660"/>
        <dbReference type="Rhea" id="RHEA-COMP:9678"/>
        <dbReference type="ChEBI" id="CHEBI:29991"/>
        <dbReference type="ChEBI" id="CHEBI:30616"/>
        <dbReference type="ChEBI" id="CHEBI:33019"/>
        <dbReference type="ChEBI" id="CHEBI:78442"/>
        <dbReference type="ChEBI" id="CHEBI:78516"/>
        <dbReference type="ChEBI" id="CHEBI:456215"/>
        <dbReference type="EC" id="6.1.1.12"/>
    </reaction>
</comment>
<dbReference type="PROSITE" id="PS50862">
    <property type="entry name" value="AA_TRNA_LIGASE_II"/>
    <property type="match status" value="1"/>
</dbReference>